<protein>
    <submittedName>
        <fullName evidence="1">Uncharacterized protein</fullName>
    </submittedName>
</protein>
<organism evidence="1 2">
    <name type="scientific">Chryseobacterium lathyri</name>
    <dbReference type="NCBI Taxonomy" id="395933"/>
    <lineage>
        <taxon>Bacteria</taxon>
        <taxon>Pseudomonadati</taxon>
        <taxon>Bacteroidota</taxon>
        <taxon>Flavobacteriia</taxon>
        <taxon>Flavobacteriales</taxon>
        <taxon>Weeksellaceae</taxon>
        <taxon>Chryseobacterium group</taxon>
        <taxon>Chryseobacterium</taxon>
    </lineage>
</organism>
<keyword evidence="2" id="KW-1185">Reference proteome</keyword>
<accession>A0ABT9STY7</accession>
<dbReference type="EMBL" id="JAUSRL010000013">
    <property type="protein sequence ID" value="MDP9962261.1"/>
    <property type="molecule type" value="Genomic_DNA"/>
</dbReference>
<reference evidence="1 2" key="1">
    <citation type="submission" date="2023-07" db="EMBL/GenBank/DDBJ databases">
        <title>Sorghum-associated microbial communities from plants grown in Nebraska, USA.</title>
        <authorList>
            <person name="Schachtman D."/>
        </authorList>
    </citation>
    <scope>NUCLEOTIDE SEQUENCE [LARGE SCALE GENOMIC DNA]</scope>
    <source>
        <strain evidence="1 2">CC351</strain>
    </source>
</reference>
<dbReference type="Proteomes" id="UP001235513">
    <property type="component" value="Unassembled WGS sequence"/>
</dbReference>
<evidence type="ECO:0000313" key="1">
    <source>
        <dbReference type="EMBL" id="MDP9962261.1"/>
    </source>
</evidence>
<evidence type="ECO:0000313" key="2">
    <source>
        <dbReference type="Proteomes" id="UP001235513"/>
    </source>
</evidence>
<name>A0ABT9STY7_9FLAO</name>
<sequence>MENSGFMAYGDSMPLFADQSIIHWEVWYKKL</sequence>
<comment type="caution">
    <text evidence="1">The sequence shown here is derived from an EMBL/GenBank/DDBJ whole genome shotgun (WGS) entry which is preliminary data.</text>
</comment>
<proteinExistence type="predicted"/>
<gene>
    <name evidence="1" type="ORF">J2T04_004189</name>
</gene>